<dbReference type="Proteomes" id="UP000011761">
    <property type="component" value="Unassembled WGS sequence"/>
</dbReference>
<gene>
    <name evidence="3" type="ORF">BAUCODRAFT_130757</name>
</gene>
<evidence type="ECO:0000256" key="1">
    <source>
        <dbReference type="SAM" id="Coils"/>
    </source>
</evidence>
<dbReference type="AlphaFoldDB" id="M2N154"/>
<dbReference type="RefSeq" id="XP_007675933.1">
    <property type="nucleotide sequence ID" value="XM_007677743.1"/>
</dbReference>
<accession>M2N154</accession>
<protein>
    <submittedName>
        <fullName evidence="3">Uncharacterized protein</fullName>
    </submittedName>
</protein>
<evidence type="ECO:0000313" key="3">
    <source>
        <dbReference type="EMBL" id="EMC97668.1"/>
    </source>
</evidence>
<dbReference type="HOGENOM" id="CLU_1309900_0_0_1"/>
<proteinExistence type="predicted"/>
<dbReference type="GeneID" id="19108229"/>
<feature type="coiled-coil region" evidence="1">
    <location>
        <begin position="138"/>
        <end position="189"/>
    </location>
</feature>
<feature type="region of interest" description="Disordered" evidence="2">
    <location>
        <begin position="1"/>
        <end position="33"/>
    </location>
</feature>
<dbReference type="EMBL" id="KB445554">
    <property type="protein sequence ID" value="EMC97668.1"/>
    <property type="molecule type" value="Genomic_DNA"/>
</dbReference>
<reference evidence="3 4" key="1">
    <citation type="journal article" date="2012" name="PLoS Pathog.">
        <title>Diverse lifestyles and strategies of plant pathogenesis encoded in the genomes of eighteen Dothideomycetes fungi.</title>
        <authorList>
            <person name="Ohm R.A."/>
            <person name="Feau N."/>
            <person name="Henrissat B."/>
            <person name="Schoch C.L."/>
            <person name="Horwitz B.A."/>
            <person name="Barry K.W."/>
            <person name="Condon B.J."/>
            <person name="Copeland A.C."/>
            <person name="Dhillon B."/>
            <person name="Glaser F."/>
            <person name="Hesse C.N."/>
            <person name="Kosti I."/>
            <person name="LaButti K."/>
            <person name="Lindquist E.A."/>
            <person name="Lucas S."/>
            <person name="Salamov A.A."/>
            <person name="Bradshaw R.E."/>
            <person name="Ciuffetti L."/>
            <person name="Hamelin R.C."/>
            <person name="Kema G.H.J."/>
            <person name="Lawrence C."/>
            <person name="Scott J.A."/>
            <person name="Spatafora J.W."/>
            <person name="Turgeon B.G."/>
            <person name="de Wit P.J.G.M."/>
            <person name="Zhong S."/>
            <person name="Goodwin S.B."/>
            <person name="Grigoriev I.V."/>
        </authorList>
    </citation>
    <scope>NUCLEOTIDE SEQUENCE [LARGE SCALE GENOMIC DNA]</scope>
    <source>
        <strain evidence="3 4">UAMH 10762</strain>
    </source>
</reference>
<evidence type="ECO:0000256" key="2">
    <source>
        <dbReference type="SAM" id="MobiDB-lite"/>
    </source>
</evidence>
<dbReference type="KEGG" id="bcom:BAUCODRAFT_130757"/>
<keyword evidence="4" id="KW-1185">Reference proteome</keyword>
<keyword evidence="1" id="KW-0175">Coiled coil</keyword>
<sequence length="210" mass="23754">MSARRLLTLDATETETSDGETRPISASERKAGAADLDRDVRTKAILQGCQPAVENAITGESAIIHGVNIFEELERTREEIDQRNAIWKARRSSVQRGKSEQMSPDELRSAFEKIGSYNIGLAGTESNYIRLVRSTAKTVQYQRECDRIQDELKDLHKNKLKLDNARVLISVLENERDKLKKKHDHGKTEIARLDGEIEKMKAETSGLRHV</sequence>
<name>M2N154_BAUPA</name>
<organism evidence="3 4">
    <name type="scientific">Baudoinia panamericana (strain UAMH 10762)</name>
    <name type="common">Angels' share fungus</name>
    <name type="synonym">Baudoinia compniacensis (strain UAMH 10762)</name>
    <dbReference type="NCBI Taxonomy" id="717646"/>
    <lineage>
        <taxon>Eukaryota</taxon>
        <taxon>Fungi</taxon>
        <taxon>Dikarya</taxon>
        <taxon>Ascomycota</taxon>
        <taxon>Pezizomycotina</taxon>
        <taxon>Dothideomycetes</taxon>
        <taxon>Dothideomycetidae</taxon>
        <taxon>Mycosphaerellales</taxon>
        <taxon>Teratosphaeriaceae</taxon>
        <taxon>Baudoinia</taxon>
    </lineage>
</organism>
<evidence type="ECO:0000313" key="4">
    <source>
        <dbReference type="Proteomes" id="UP000011761"/>
    </source>
</evidence>